<dbReference type="Proteomes" id="UP000085678">
    <property type="component" value="Unplaced"/>
</dbReference>
<feature type="compositionally biased region" description="Low complexity" evidence="1">
    <location>
        <begin position="1065"/>
        <end position="1084"/>
    </location>
</feature>
<feature type="region of interest" description="Disordered" evidence="1">
    <location>
        <begin position="469"/>
        <end position="579"/>
    </location>
</feature>
<feature type="compositionally biased region" description="Polar residues" evidence="1">
    <location>
        <begin position="1200"/>
        <end position="1229"/>
    </location>
</feature>
<protein>
    <submittedName>
        <fullName evidence="3">Uncharacterized protein LOC112042191</fullName>
    </submittedName>
</protein>
<accession>A0A2R2MP93</accession>
<evidence type="ECO:0000256" key="1">
    <source>
        <dbReference type="SAM" id="MobiDB-lite"/>
    </source>
</evidence>
<feature type="compositionally biased region" description="Basic and acidic residues" evidence="1">
    <location>
        <begin position="1427"/>
        <end position="1481"/>
    </location>
</feature>
<feature type="compositionally biased region" description="Basic and acidic residues" evidence="1">
    <location>
        <begin position="554"/>
        <end position="564"/>
    </location>
</feature>
<evidence type="ECO:0000313" key="2">
    <source>
        <dbReference type="Proteomes" id="UP000085678"/>
    </source>
</evidence>
<feature type="compositionally biased region" description="Polar residues" evidence="1">
    <location>
        <begin position="288"/>
        <end position="312"/>
    </location>
</feature>
<feature type="region of interest" description="Disordered" evidence="1">
    <location>
        <begin position="338"/>
        <end position="435"/>
    </location>
</feature>
<feature type="compositionally biased region" description="Low complexity" evidence="1">
    <location>
        <begin position="1273"/>
        <end position="1285"/>
    </location>
</feature>
<feature type="compositionally biased region" description="Low complexity" evidence="1">
    <location>
        <begin position="1179"/>
        <end position="1198"/>
    </location>
</feature>
<feature type="compositionally biased region" description="Polar residues" evidence="1">
    <location>
        <begin position="1045"/>
        <end position="1059"/>
    </location>
</feature>
<feature type="compositionally biased region" description="Polar residues" evidence="1">
    <location>
        <begin position="477"/>
        <end position="491"/>
    </location>
</feature>
<feature type="compositionally biased region" description="Polar residues" evidence="1">
    <location>
        <begin position="1236"/>
        <end position="1261"/>
    </location>
</feature>
<feature type="compositionally biased region" description="Polar residues" evidence="1">
    <location>
        <begin position="209"/>
        <end position="229"/>
    </location>
</feature>
<feature type="region of interest" description="Disordered" evidence="1">
    <location>
        <begin position="1012"/>
        <end position="1400"/>
    </location>
</feature>
<feature type="region of interest" description="Disordered" evidence="1">
    <location>
        <begin position="64"/>
        <end position="313"/>
    </location>
</feature>
<reference evidence="3" key="1">
    <citation type="submission" date="2025-08" db="UniProtKB">
        <authorList>
            <consortium name="RefSeq"/>
        </authorList>
    </citation>
    <scope>IDENTIFICATION</scope>
    <source>
        <tissue evidence="3">Gonads</tissue>
    </source>
</reference>
<feature type="region of interest" description="Disordered" evidence="1">
    <location>
        <begin position="1646"/>
        <end position="1669"/>
    </location>
</feature>
<feature type="region of interest" description="Disordered" evidence="1">
    <location>
        <begin position="1"/>
        <end position="35"/>
    </location>
</feature>
<dbReference type="RefSeq" id="XP_023932055.1">
    <property type="nucleotide sequence ID" value="XM_024076287.1"/>
</dbReference>
<gene>
    <name evidence="3" type="primary">LOC112042191</name>
</gene>
<dbReference type="GeneID" id="112042191"/>
<feature type="compositionally biased region" description="Basic and acidic residues" evidence="1">
    <location>
        <begin position="1"/>
        <end position="20"/>
    </location>
</feature>
<feature type="region of interest" description="Disordered" evidence="1">
    <location>
        <begin position="880"/>
        <end position="926"/>
    </location>
</feature>
<feature type="compositionally biased region" description="Polar residues" evidence="1">
    <location>
        <begin position="235"/>
        <end position="245"/>
    </location>
</feature>
<feature type="compositionally biased region" description="Polar residues" evidence="1">
    <location>
        <begin position="398"/>
        <end position="420"/>
    </location>
</feature>
<feature type="compositionally biased region" description="Polar residues" evidence="1">
    <location>
        <begin position="1101"/>
        <end position="1119"/>
    </location>
</feature>
<feature type="compositionally biased region" description="Low complexity" evidence="1">
    <location>
        <begin position="262"/>
        <end position="282"/>
    </location>
</feature>
<feature type="compositionally biased region" description="Basic and acidic residues" evidence="1">
    <location>
        <begin position="1086"/>
        <end position="1096"/>
    </location>
</feature>
<feature type="compositionally biased region" description="Polar residues" evidence="1">
    <location>
        <begin position="76"/>
        <end position="95"/>
    </location>
</feature>
<feature type="compositionally biased region" description="Polar residues" evidence="1">
    <location>
        <begin position="1334"/>
        <end position="1359"/>
    </location>
</feature>
<feature type="compositionally biased region" description="Basic and acidic residues" evidence="1">
    <location>
        <begin position="1361"/>
        <end position="1385"/>
    </location>
</feature>
<keyword evidence="2" id="KW-1185">Reference proteome</keyword>
<feature type="compositionally biased region" description="Low complexity" evidence="1">
    <location>
        <begin position="763"/>
        <end position="773"/>
    </location>
</feature>
<sequence length="1669" mass="180775">MRGKGTEEQTERCREGEREGGVSWNHRGREGGRDIRRRRWKDLELRKQRERRLSGRTLLLQSSLLSSPCRSRRKAYQTSAYNQGQETFHGNASQIPSPPSRLHDYAPPPQHGSSKQQAVISSNKQQQLQQQQHYVPGSERQETSSVFGGSHQRGEVRAEKPYSETSSSLHPYRIYGDNTASLQQHRQYSDSALQQQQQQRQYTDSYSSLQHQQRQKSAVTLQSRGSLPQQPGRVSDTSVGVSVTYSKHKPPQPIGTANTSFSGESRNSTTSLSSSSSGFSLGREPRSDFSTYSPPGSKYPTVSPSGGNQSDSFEMERRMYNGGITAPLRTSPQVLLVPGSSLTRHGGSMESLGRSSRSSDSGGARRSQDNLMQQENVSLSNENLSRSRPGGYRARSPQVEQLSSVQNQRDNVSTRESSVGSDAPEPRGHRVQSRYKKSFTTSVLGGPGGHTGFSVPQTEFGHTYAPTVRTDLPKATHGSTVGGDTSISGSFPQDKPSIDSTDSSSQREVKGQHSRSGNRPYQRRALTRIQEKVNPPREPSTDFSQVTKAPELQKLLRSDSIHDSDDLDMGDSKTNSGDDLAVISPKIVSQKAQFFERNSFEQKEDVGTDLNKETKDKELNFKEYVYKKEIERMANKGCIASVSSRTAKFEGQRSDSTESSGSGGKPRPRLTKGDSIEFIDAEEDAAQEPVSKPGSKVSVRQHGVPVQPQTSMSGGQIPLRSVDRDQTPDGGTSHMLKQAAASKIVSSIQHYRSHETEKPPYPAAASSTAASAAKQYMELGKTYSMPDKTSVQQPQPRQPQGLRIPVSGRPAEVTATQRLGQSSSVLRAPPTSQTTEPPHRSIGITITAPPTSRGAEIGISFSSASRGPEVGITYAPKTVSVSSTAATRTVPVSTTAPPRSSTAVTHNKPSALPVERSNTAPSTGGSSFYFRSHVPIGYKEYITHLAEKDSQLSPSYKTLAEQSQVELPPGEAQQETTSYPKSSARDAHMKLSVKEARARLFSDNIFAQQDALQSRQDGRYLNVRGSSPGASGGRAPPVPDRKYSQSDLPPSVRQQSPDSDISWREFFPSSSEASSTRSSFSEDSSLSEKNRSDNACRRQPSYLSAINSGQIKSQFQRTRSLPWRSRPPHDDSPKEMHASPLAQHTKTAGLLARYASTSASSAQPSIPQTVPASTPHPNTPGSGPLPTSTTATTTSGSTVVPKNNSVSRALNARTLVSEQGTRTPASYSGSAGAKGPQTSPVYQTGSPLSQTGSPLQTSVPLSPSRIPVYEPVSSHTSKSTTNSSSLGPGMEGPLQGRNSQQKGGVSRVKGRAEGNKVSGMGMGGGLKGNPLGEMSQQKVLITTGKGKQSTNSGEQNGVFTKQKDLPKEKKVGQSQKGRDSNKTKTEAGALISGQYDPRKVGQKTFIVELNKQLQTAKKDSQSISKTPEPKRKEKEKALKNNEGKNARTTGKEESNLESVSGEKGKSEKSKIPAMKKKDTITKSKTGKGLRRSESMSASGDSHMIRELQSNQDKPHDAVSIGLVSPRLAVRGLKPRPHSLATPSEPHSSFIPRPVSTHPIAGHAHPVKTGTVSTTGTTLTDHMDWMFRDSLFWTQMPVTPPDEVPRSSAVTMATTTSSNTLAVSDILVRQKTPEDDSVKLVRRSSYLMATGRDQGAQPVNANDDLETDRR</sequence>
<feature type="region of interest" description="Disordered" evidence="1">
    <location>
        <begin position="1412"/>
        <end position="1500"/>
    </location>
</feature>
<feature type="compositionally biased region" description="Low complexity" evidence="1">
    <location>
        <begin position="880"/>
        <end position="905"/>
    </location>
</feature>
<feature type="region of interest" description="Disordered" evidence="1">
    <location>
        <begin position="641"/>
        <end position="858"/>
    </location>
</feature>
<dbReference type="InParanoid" id="A0A2R2MP93"/>
<feature type="region of interest" description="Disordered" evidence="1">
    <location>
        <begin position="959"/>
        <end position="988"/>
    </location>
</feature>
<organism evidence="2 3">
    <name type="scientific">Lingula anatina</name>
    <name type="common">Brachiopod</name>
    <name type="synonym">Lingula unguis</name>
    <dbReference type="NCBI Taxonomy" id="7574"/>
    <lineage>
        <taxon>Eukaryota</taxon>
        <taxon>Metazoa</taxon>
        <taxon>Spiralia</taxon>
        <taxon>Lophotrochozoa</taxon>
        <taxon>Brachiopoda</taxon>
        <taxon>Linguliformea</taxon>
        <taxon>Lingulata</taxon>
        <taxon>Lingulida</taxon>
        <taxon>Linguloidea</taxon>
        <taxon>Lingulidae</taxon>
        <taxon>Lingula</taxon>
    </lineage>
</organism>
<feature type="compositionally biased region" description="Basic and acidic residues" evidence="1">
    <location>
        <begin position="152"/>
        <end position="162"/>
    </location>
</feature>
<feature type="compositionally biased region" description="Polar residues" evidence="1">
    <location>
        <begin position="111"/>
        <end position="124"/>
    </location>
</feature>
<feature type="compositionally biased region" description="Low complexity" evidence="1">
    <location>
        <begin position="1023"/>
        <end position="1035"/>
    </location>
</feature>
<feature type="compositionally biased region" description="Polar residues" evidence="1">
    <location>
        <begin position="1155"/>
        <end position="1176"/>
    </location>
</feature>
<feature type="compositionally biased region" description="Low complexity" evidence="1">
    <location>
        <begin position="346"/>
        <end position="365"/>
    </location>
</feature>
<feature type="compositionally biased region" description="Polar residues" evidence="1">
    <location>
        <begin position="916"/>
        <end position="926"/>
    </location>
</feature>
<proteinExistence type="predicted"/>
<feature type="compositionally biased region" description="Low complexity" evidence="1">
    <location>
        <begin position="189"/>
        <end position="208"/>
    </location>
</feature>
<dbReference type="KEGG" id="lak:112042191"/>
<name>A0A2R2MP93_LINAN</name>
<feature type="compositionally biased region" description="Acidic residues" evidence="1">
    <location>
        <begin position="677"/>
        <end position="686"/>
    </location>
</feature>
<feature type="compositionally biased region" description="Basic and acidic residues" evidence="1">
    <location>
        <begin position="647"/>
        <end position="656"/>
    </location>
</feature>
<feature type="compositionally biased region" description="Basic and acidic residues" evidence="1">
    <location>
        <begin position="1127"/>
        <end position="1137"/>
    </location>
</feature>
<feature type="compositionally biased region" description="Polar residues" evidence="1">
    <location>
        <begin position="814"/>
        <end position="836"/>
    </location>
</feature>
<feature type="compositionally biased region" description="Polar residues" evidence="1">
    <location>
        <begin position="369"/>
        <end position="386"/>
    </location>
</feature>
<evidence type="ECO:0000313" key="3">
    <source>
        <dbReference type="RefSeq" id="XP_023932055.1"/>
    </source>
</evidence>